<dbReference type="InterPro" id="IPR031627">
    <property type="entry name" value="PDZK1IP1/SMIM24"/>
</dbReference>
<dbReference type="PANTHER" id="PTHR15296:SF2">
    <property type="entry name" value="SMALL INTEGRAL MEMBRANE PROTEIN 24"/>
    <property type="match status" value="1"/>
</dbReference>
<reference evidence="9" key="2">
    <citation type="submission" date="2025-08" db="UniProtKB">
        <authorList>
            <consortium name="RefSeq"/>
        </authorList>
    </citation>
    <scope>IDENTIFICATION</scope>
</reference>
<name>A0A6P7ZBV6_9AMPH</name>
<dbReference type="CTD" id="284422"/>
<dbReference type="KEGG" id="muo:115480535"/>
<dbReference type="Proteomes" id="UP000515156">
    <property type="component" value="Chromosome 11"/>
</dbReference>
<dbReference type="InParanoid" id="A0A6P7ZBV6"/>
<sequence length="108" mass="11784">MSPVALSLGLLLLILSSEAQPAGGAKATTTTGTRTLQPWLVGLTAVVVFLFIVFTLMLVNRLWCKKEKRQEGEEDFAKARSKDAGFDNIALEVEAEPEKSNEDKITSM</sequence>
<protein>
    <submittedName>
        <fullName evidence="9">Small integral membrane protein 24 isoform X1</fullName>
    </submittedName>
</protein>
<evidence type="ECO:0000313" key="8">
    <source>
        <dbReference type="Proteomes" id="UP000515156"/>
    </source>
</evidence>
<keyword evidence="3 6" id="KW-1133">Transmembrane helix</keyword>
<dbReference type="RefSeq" id="XP_030075143.1">
    <property type="nucleotide sequence ID" value="XM_030219283.1"/>
</dbReference>
<evidence type="ECO:0000256" key="7">
    <source>
        <dbReference type="SAM" id="SignalP"/>
    </source>
</evidence>
<evidence type="ECO:0000256" key="1">
    <source>
        <dbReference type="ARBA" id="ARBA00004167"/>
    </source>
</evidence>
<feature type="signal peptide" evidence="7">
    <location>
        <begin position="1"/>
        <end position="19"/>
    </location>
</feature>
<evidence type="ECO:0000256" key="3">
    <source>
        <dbReference type="ARBA" id="ARBA00022989"/>
    </source>
</evidence>
<keyword evidence="8" id="KW-1185">Reference proteome</keyword>
<evidence type="ECO:0000256" key="2">
    <source>
        <dbReference type="ARBA" id="ARBA00022692"/>
    </source>
</evidence>
<evidence type="ECO:0000313" key="9">
    <source>
        <dbReference type="RefSeq" id="XP_030075143.1"/>
    </source>
</evidence>
<proteinExistence type="inferred from homology"/>
<dbReference type="PANTHER" id="PTHR15296">
    <property type="entry name" value="MEMBRANE-ASSOCIATED PROTEIN MAP17"/>
    <property type="match status" value="1"/>
</dbReference>
<dbReference type="GeneID" id="115480535"/>
<dbReference type="GO" id="GO:0016020">
    <property type="term" value="C:membrane"/>
    <property type="evidence" value="ECO:0007669"/>
    <property type="project" value="UniProtKB-SubCell"/>
</dbReference>
<reference evidence="8" key="1">
    <citation type="submission" date="2024-06" db="UniProtKB">
        <authorList>
            <consortium name="RefSeq"/>
        </authorList>
    </citation>
    <scope>NUCLEOTIDE SEQUENCE [LARGE SCALE GENOMIC DNA]</scope>
</reference>
<keyword evidence="4 6" id="KW-0472">Membrane</keyword>
<accession>A0A6P7ZBV6</accession>
<evidence type="ECO:0000256" key="4">
    <source>
        <dbReference type="ARBA" id="ARBA00023136"/>
    </source>
</evidence>
<comment type="subcellular location">
    <subcellularLocation>
        <location evidence="1">Membrane</location>
        <topology evidence="1">Single-pass membrane protein</topology>
    </subcellularLocation>
</comment>
<feature type="chain" id="PRO_5028035928" evidence="7">
    <location>
        <begin position="20"/>
        <end position="108"/>
    </location>
</feature>
<dbReference type="OrthoDB" id="8893098at2759"/>
<organism evidence="8 9">
    <name type="scientific">Microcaecilia unicolor</name>
    <dbReference type="NCBI Taxonomy" id="1415580"/>
    <lineage>
        <taxon>Eukaryota</taxon>
        <taxon>Metazoa</taxon>
        <taxon>Chordata</taxon>
        <taxon>Craniata</taxon>
        <taxon>Vertebrata</taxon>
        <taxon>Euteleostomi</taxon>
        <taxon>Amphibia</taxon>
        <taxon>Gymnophiona</taxon>
        <taxon>Siphonopidae</taxon>
        <taxon>Microcaecilia</taxon>
    </lineage>
</organism>
<dbReference type="AlphaFoldDB" id="A0A6P7ZBV6"/>
<feature type="transmembrane region" description="Helical" evidence="6">
    <location>
        <begin position="37"/>
        <end position="59"/>
    </location>
</feature>
<evidence type="ECO:0000256" key="6">
    <source>
        <dbReference type="SAM" id="Phobius"/>
    </source>
</evidence>
<keyword evidence="7" id="KW-0732">Signal</keyword>
<dbReference type="Pfam" id="PF15807">
    <property type="entry name" value="MAP17"/>
    <property type="match status" value="1"/>
</dbReference>
<gene>
    <name evidence="9" type="primary">SMIM24</name>
</gene>
<evidence type="ECO:0000256" key="5">
    <source>
        <dbReference type="ARBA" id="ARBA00049650"/>
    </source>
</evidence>
<comment type="similarity">
    <text evidence="5">Belongs to the PDZK1-interacting protein 1/SMIM24 family.</text>
</comment>
<keyword evidence="2 6" id="KW-0812">Transmembrane</keyword>